<evidence type="ECO:0000313" key="3">
    <source>
        <dbReference type="Proteomes" id="UP000060132"/>
    </source>
</evidence>
<dbReference type="Proteomes" id="UP000060132">
    <property type="component" value="Chromosome"/>
</dbReference>
<proteinExistence type="predicted"/>
<dbReference type="EMBL" id="CP011219">
    <property type="protein sequence ID" value="AKO32282.1"/>
    <property type="molecule type" value="Genomic_DNA"/>
</dbReference>
<dbReference type="AlphaFoldDB" id="A0AAC8UCH2"/>
<dbReference type="OMA" id="DDQATEY"/>
<keyword evidence="1" id="KW-0472">Membrane</keyword>
<keyword evidence="1" id="KW-1133">Transmembrane helix</keyword>
<protein>
    <submittedName>
        <fullName evidence="2">Uncharacterized protein</fullName>
    </submittedName>
</protein>
<reference evidence="2 3" key="1">
    <citation type="journal article" date="2015" name="PLoS Negl. Trop. Dis.">
        <title>Haemophilus ducreyi Cutaneous Ulcer Strains Are Nearly Identical to Class I Genital Ulcer Strains.</title>
        <authorList>
            <person name="Gangaiah D."/>
            <person name="Webb K.M."/>
            <person name="Humphreys T.L."/>
            <person name="Fortney K.R."/>
            <person name="Toh E."/>
            <person name="Tai A."/>
            <person name="Katz S.S."/>
            <person name="Pillay A."/>
            <person name="Chen C.Y."/>
            <person name="Roberts S.A."/>
            <person name="Munson R.S.Jr."/>
            <person name="Spinola S.M."/>
        </authorList>
    </citation>
    <scope>NUCLEOTIDE SEQUENCE [LARGE SCALE GENOMIC DNA]</scope>
    <source>
        <strain evidence="3">CLU2</strain>
    </source>
</reference>
<keyword evidence="1" id="KW-0812">Transmembrane</keyword>
<name>A0AAC8UCH2_HAEDC</name>
<accession>A0AAC8UCH2</accession>
<organism evidence="2 3">
    <name type="scientific">Haemophilus ducreyi</name>
    <dbReference type="NCBI Taxonomy" id="730"/>
    <lineage>
        <taxon>Bacteria</taxon>
        <taxon>Pseudomonadati</taxon>
        <taxon>Pseudomonadota</taxon>
        <taxon>Gammaproteobacteria</taxon>
        <taxon>Pasteurellales</taxon>
        <taxon>Pasteurellaceae</taxon>
        <taxon>Haemophilus</taxon>
    </lineage>
</organism>
<gene>
    <name evidence="2" type="ORF">RZ57_03635</name>
</gene>
<feature type="transmembrane region" description="Helical" evidence="1">
    <location>
        <begin position="93"/>
        <end position="111"/>
    </location>
</feature>
<evidence type="ECO:0000313" key="2">
    <source>
        <dbReference type="EMBL" id="AKO32282.1"/>
    </source>
</evidence>
<evidence type="ECO:0000256" key="1">
    <source>
        <dbReference type="SAM" id="Phobius"/>
    </source>
</evidence>
<sequence>MTMASSNMEQLIPFTDSQHPLSYRFGQRLGRLFVSLKAKATNKYKDVTSGINQSIEAEETRRFHELQMLLDDQATEYEDAIINMRKRWLKKSVFAVLLALILGIGGTLAYLY</sequence>